<dbReference type="SUPFAM" id="SSF55331">
    <property type="entry name" value="Tautomerase/MIF"/>
    <property type="match status" value="1"/>
</dbReference>
<protein>
    <submittedName>
        <fullName evidence="1">Tautomerase family protein</fullName>
    </submittedName>
</protein>
<keyword evidence="2" id="KW-1185">Reference proteome</keyword>
<evidence type="ECO:0000313" key="1">
    <source>
        <dbReference type="EMBL" id="MFD1175437.1"/>
    </source>
</evidence>
<comment type="caution">
    <text evidence="1">The sequence shown here is derived from an EMBL/GenBank/DDBJ whole genome shotgun (WGS) entry which is preliminary data.</text>
</comment>
<dbReference type="InterPro" id="IPR037479">
    <property type="entry name" value="Tauto_MSAD"/>
</dbReference>
<dbReference type="PANTHER" id="PTHR38460:SF1">
    <property type="entry name" value="TAUTOMERASE YOLI-RELATED"/>
    <property type="match status" value="1"/>
</dbReference>
<reference evidence="2" key="1">
    <citation type="journal article" date="2019" name="Int. J. Syst. Evol. Microbiol.">
        <title>The Global Catalogue of Microorganisms (GCM) 10K type strain sequencing project: providing services to taxonomists for standard genome sequencing and annotation.</title>
        <authorList>
            <consortium name="The Broad Institute Genomics Platform"/>
            <consortium name="The Broad Institute Genome Sequencing Center for Infectious Disease"/>
            <person name="Wu L."/>
            <person name="Ma J."/>
        </authorList>
    </citation>
    <scope>NUCLEOTIDE SEQUENCE [LARGE SCALE GENOMIC DNA]</scope>
    <source>
        <strain evidence="2">CCUG 59189</strain>
    </source>
</reference>
<dbReference type="PANTHER" id="PTHR38460">
    <property type="entry name" value="TAUTOMERASE YOLI-RELATED"/>
    <property type="match status" value="1"/>
</dbReference>
<dbReference type="Pfam" id="PF14552">
    <property type="entry name" value="Tautomerase_2"/>
    <property type="match status" value="1"/>
</dbReference>
<sequence>MPLLRFDLIEGRDDKALRKLLDTAHGAVVEAFDVPPSDRYQIVHQHPANELVIEDTGLGFARTREVVVISIVSKARTTSQKEKLYALLASKLESECGLSPENLVVSITENSDADWSFGMGEAQFITGKL</sequence>
<dbReference type="Proteomes" id="UP001597262">
    <property type="component" value="Unassembled WGS sequence"/>
</dbReference>
<evidence type="ECO:0000313" key="2">
    <source>
        <dbReference type="Proteomes" id="UP001597262"/>
    </source>
</evidence>
<name>A0ABW3RT80_9BACL</name>
<proteinExistence type="predicted"/>
<dbReference type="EMBL" id="JBHTLM010000002">
    <property type="protein sequence ID" value="MFD1175437.1"/>
    <property type="molecule type" value="Genomic_DNA"/>
</dbReference>
<accession>A0ABW3RT80</accession>
<dbReference type="Gene3D" id="3.30.429.10">
    <property type="entry name" value="Macrophage Migration Inhibitory Factor"/>
    <property type="match status" value="1"/>
</dbReference>
<dbReference type="RefSeq" id="WP_379316792.1">
    <property type="nucleotide sequence ID" value="NZ_JBHTLM010000002.1"/>
</dbReference>
<gene>
    <name evidence="1" type="ORF">ACFQ3W_03870</name>
</gene>
<organism evidence="1 2">
    <name type="scientific">Paenibacillus puldeungensis</name>
    <dbReference type="NCBI Taxonomy" id="696536"/>
    <lineage>
        <taxon>Bacteria</taxon>
        <taxon>Bacillati</taxon>
        <taxon>Bacillota</taxon>
        <taxon>Bacilli</taxon>
        <taxon>Bacillales</taxon>
        <taxon>Paenibacillaceae</taxon>
        <taxon>Paenibacillus</taxon>
    </lineage>
</organism>
<dbReference type="InterPro" id="IPR014347">
    <property type="entry name" value="Tautomerase/MIF_sf"/>
</dbReference>